<dbReference type="AlphaFoldDB" id="A0A223EIZ4"/>
<proteinExistence type="predicted"/>
<dbReference type="Pfam" id="PF22116">
    <property type="entry name" value="DUF6944"/>
    <property type="match status" value="1"/>
</dbReference>
<evidence type="ECO:0000313" key="2">
    <source>
        <dbReference type="Proteomes" id="UP000214618"/>
    </source>
</evidence>
<gene>
    <name evidence="1" type="ORF">BS1321_15590</name>
</gene>
<dbReference type="OrthoDB" id="2869857at2"/>
<reference evidence="1 2" key="1">
    <citation type="submission" date="2016-10" db="EMBL/GenBank/DDBJ databases">
        <title>The whole genome sequencing and assembly of Bacillus simplex DSM 1321 strain.</title>
        <authorList>
            <person name="Park M.-K."/>
            <person name="Lee Y.-J."/>
            <person name="Yi H."/>
            <person name="Bahn Y.-S."/>
            <person name="Kim J.F."/>
            <person name="Lee D.-W."/>
        </authorList>
    </citation>
    <scope>NUCLEOTIDE SEQUENCE [LARGE SCALE GENOMIC DNA]</scope>
    <source>
        <strain evidence="1 2">DSM 1321</strain>
    </source>
</reference>
<evidence type="ECO:0000313" key="1">
    <source>
        <dbReference type="EMBL" id="ASS95206.1"/>
    </source>
</evidence>
<dbReference type="InterPro" id="IPR054224">
    <property type="entry name" value="DUF6944"/>
</dbReference>
<protein>
    <submittedName>
        <fullName evidence="1">Uncharacterized protein</fullName>
    </submittedName>
</protein>
<accession>A0A223EIZ4</accession>
<dbReference type="RefSeq" id="WP_063234957.1">
    <property type="nucleotide sequence ID" value="NZ_BCVO01000018.1"/>
</dbReference>
<sequence length="216" mass="22876">MITHGDDLLYSGAWLLGIGTLVGAIGQTRQTLTGTNLGKDLVLKGNGIEAVGNSLQAIGRSKMLNPENERSETYFIFGAWLEAVGNIANAVGIDMQLSGSVEEGTRTDAIGSGIQGLGAAFEAFGASLTEETISRSFEIKGNSLIAAGSFLESVGNIFILNEKQRLGEQILLLGSWTQVFGAFILIDAFSLGPEPEQPEEGKDGHNGHYSYANYCV</sequence>
<dbReference type="GeneID" id="56474184"/>
<organism evidence="1 2">
    <name type="scientific">Peribacillus simplex NBRC 15720 = DSM 1321</name>
    <dbReference type="NCBI Taxonomy" id="1349754"/>
    <lineage>
        <taxon>Bacteria</taxon>
        <taxon>Bacillati</taxon>
        <taxon>Bacillota</taxon>
        <taxon>Bacilli</taxon>
        <taxon>Bacillales</taxon>
        <taxon>Bacillaceae</taxon>
        <taxon>Peribacillus</taxon>
    </lineage>
</organism>
<dbReference type="Proteomes" id="UP000214618">
    <property type="component" value="Chromosome"/>
</dbReference>
<name>A0A223EIZ4_9BACI</name>
<dbReference type="EMBL" id="CP017704">
    <property type="protein sequence ID" value="ASS95206.1"/>
    <property type="molecule type" value="Genomic_DNA"/>
</dbReference>